<evidence type="ECO:0000259" key="2">
    <source>
        <dbReference type="Pfam" id="PF08044"/>
    </source>
</evidence>
<dbReference type="AlphaFoldDB" id="A0A0A6UFH8"/>
<feature type="transmembrane region" description="Helical" evidence="1">
    <location>
        <begin position="84"/>
        <end position="105"/>
    </location>
</feature>
<dbReference type="PANTHER" id="PTHR40763:SF4">
    <property type="entry name" value="DUF1707 DOMAIN-CONTAINING PROTEIN"/>
    <property type="match status" value="1"/>
</dbReference>
<keyword evidence="1" id="KW-0812">Transmembrane</keyword>
<gene>
    <name evidence="3" type="ORF">MB27_32685</name>
</gene>
<dbReference type="eggNOG" id="COG4758">
    <property type="taxonomic scope" value="Bacteria"/>
</dbReference>
<dbReference type="InterPro" id="IPR012551">
    <property type="entry name" value="DUF1707_SHOCT-like"/>
</dbReference>
<protein>
    <recommendedName>
        <fullName evidence="2">DUF1707 domain-containing protein</fullName>
    </recommendedName>
</protein>
<name>A0A0A6UFH8_ACTUT</name>
<comment type="caution">
    <text evidence="3">The sequence shown here is derived from an EMBL/GenBank/DDBJ whole genome shotgun (WGS) entry which is preliminary data.</text>
</comment>
<keyword evidence="4" id="KW-1185">Reference proteome</keyword>
<evidence type="ECO:0000313" key="4">
    <source>
        <dbReference type="Proteomes" id="UP000054537"/>
    </source>
</evidence>
<dbReference type="STRING" id="1869.MB27_32685"/>
<proteinExistence type="predicted"/>
<accession>A0A0A6UFH8</accession>
<dbReference type="EMBL" id="JRTT01000128">
    <property type="protein sequence ID" value="KHD73803.1"/>
    <property type="molecule type" value="Genomic_DNA"/>
</dbReference>
<evidence type="ECO:0000256" key="1">
    <source>
        <dbReference type="SAM" id="Phobius"/>
    </source>
</evidence>
<feature type="domain" description="DUF1707" evidence="2">
    <location>
        <begin position="8"/>
        <end position="60"/>
    </location>
</feature>
<dbReference type="Pfam" id="PF08044">
    <property type="entry name" value="DUF1707"/>
    <property type="match status" value="1"/>
</dbReference>
<dbReference type="Proteomes" id="UP000054537">
    <property type="component" value="Unassembled WGS sequence"/>
</dbReference>
<feature type="transmembrane region" description="Helical" evidence="1">
    <location>
        <begin position="117"/>
        <end position="136"/>
    </location>
</feature>
<keyword evidence="1" id="KW-1133">Transmembrane helix</keyword>
<evidence type="ECO:0000313" key="3">
    <source>
        <dbReference type="EMBL" id="KHD73803.1"/>
    </source>
</evidence>
<reference evidence="3 4" key="1">
    <citation type="submission" date="2014-10" db="EMBL/GenBank/DDBJ databases">
        <title>Draft genome sequence of Actinoplanes utahensis NRRL 12052.</title>
        <authorList>
            <person name="Velasco-Bucheli B."/>
            <person name="del Cerro C."/>
            <person name="Hormigo D."/>
            <person name="Garcia J.L."/>
            <person name="Acebal C."/>
            <person name="Arroyo M."/>
            <person name="de la Mata I."/>
        </authorList>
    </citation>
    <scope>NUCLEOTIDE SEQUENCE [LARGE SCALE GENOMIC DNA]</scope>
    <source>
        <strain evidence="3 4">NRRL 12052</strain>
    </source>
</reference>
<organism evidence="3 4">
    <name type="scientific">Actinoplanes utahensis</name>
    <dbReference type="NCBI Taxonomy" id="1869"/>
    <lineage>
        <taxon>Bacteria</taxon>
        <taxon>Bacillati</taxon>
        <taxon>Actinomycetota</taxon>
        <taxon>Actinomycetes</taxon>
        <taxon>Micromonosporales</taxon>
        <taxon>Micromonosporaceae</taxon>
        <taxon>Actinoplanes</taxon>
    </lineage>
</organism>
<dbReference type="PANTHER" id="PTHR40763">
    <property type="entry name" value="MEMBRANE PROTEIN-RELATED"/>
    <property type="match status" value="1"/>
</dbReference>
<keyword evidence="1" id="KW-0472">Membrane</keyword>
<dbReference type="RefSeq" id="WP_043531143.1">
    <property type="nucleotide sequence ID" value="NZ_BAABKU010000001.1"/>
</dbReference>
<sequence length="143" mass="15714">MSKEVDTMRAADADRQQIADRLKTALDEGRLSLHEYDERVGAAYAARTYAELMVLVKDLPRPGMTSAEVAAQARRSARRLPTALIVLWTVWGAVTAINVVAYLLVAVTVDLVYPWPLWLLVPGAALGAVTVGTQVIRNQNRKD</sequence>